<evidence type="ECO:0000256" key="2">
    <source>
        <dbReference type="ARBA" id="ARBA00001946"/>
    </source>
</evidence>
<reference evidence="15 16" key="2">
    <citation type="submission" date="2018-11" db="EMBL/GenBank/DDBJ databases">
        <authorList>
            <consortium name="Pathogen Informatics"/>
        </authorList>
    </citation>
    <scope>NUCLEOTIDE SEQUENCE [LARGE SCALE GENOMIC DNA]</scope>
</reference>
<organism evidence="17">
    <name type="scientific">Hymenolepis diminuta</name>
    <name type="common">Rat tapeworm</name>
    <dbReference type="NCBI Taxonomy" id="6216"/>
    <lineage>
        <taxon>Eukaryota</taxon>
        <taxon>Metazoa</taxon>
        <taxon>Spiralia</taxon>
        <taxon>Lophotrochozoa</taxon>
        <taxon>Platyhelminthes</taxon>
        <taxon>Cestoda</taxon>
        <taxon>Eucestoda</taxon>
        <taxon>Cyclophyllidea</taxon>
        <taxon>Hymenolepididae</taxon>
        <taxon>Hymenolepis</taxon>
    </lineage>
</organism>
<comment type="cofactor">
    <cofactor evidence="2">
        <name>Mg(2+)</name>
        <dbReference type="ChEBI" id="CHEBI:18420"/>
    </cofactor>
</comment>
<dbReference type="InterPro" id="IPR031595">
    <property type="entry name" value="PRORP_C"/>
</dbReference>
<keyword evidence="8" id="KW-0479">Metal-binding</keyword>
<dbReference type="AlphaFoldDB" id="A0A0R3S834"/>
<evidence type="ECO:0000256" key="6">
    <source>
        <dbReference type="ARBA" id="ARBA00022694"/>
    </source>
</evidence>
<dbReference type="InterPro" id="IPR011990">
    <property type="entry name" value="TPR-like_helical_dom_sf"/>
</dbReference>
<protein>
    <recommendedName>
        <fullName evidence="5">ribonuclease P</fullName>
        <ecNumber evidence="5">3.1.26.5</ecNumber>
    </recommendedName>
</protein>
<evidence type="ECO:0000256" key="5">
    <source>
        <dbReference type="ARBA" id="ARBA00012179"/>
    </source>
</evidence>
<keyword evidence="13" id="KW-0496">Mitochondrion</keyword>
<evidence type="ECO:0000256" key="11">
    <source>
        <dbReference type="ARBA" id="ARBA00022842"/>
    </source>
</evidence>
<dbReference type="GO" id="GO:0004526">
    <property type="term" value="F:ribonuclease P activity"/>
    <property type="evidence" value="ECO:0007669"/>
    <property type="project" value="UniProtKB-EC"/>
</dbReference>
<evidence type="ECO:0000259" key="14">
    <source>
        <dbReference type="Pfam" id="PF16953"/>
    </source>
</evidence>
<dbReference type="GO" id="GO:0030678">
    <property type="term" value="C:mitochondrial ribonuclease P complex"/>
    <property type="evidence" value="ECO:0007669"/>
    <property type="project" value="TreeGrafter"/>
</dbReference>
<evidence type="ECO:0000256" key="12">
    <source>
        <dbReference type="ARBA" id="ARBA00022946"/>
    </source>
</evidence>
<evidence type="ECO:0000313" key="16">
    <source>
        <dbReference type="Proteomes" id="UP000274504"/>
    </source>
</evidence>
<dbReference type="STRING" id="6216.A0A0R3S834"/>
<keyword evidence="6" id="KW-0819">tRNA processing</keyword>
<keyword evidence="9" id="KW-0378">Hydrolase</keyword>
<feature type="domain" description="PRORP" evidence="14">
    <location>
        <begin position="291"/>
        <end position="535"/>
    </location>
</feature>
<evidence type="ECO:0000313" key="15">
    <source>
        <dbReference type="EMBL" id="VDL14471.1"/>
    </source>
</evidence>
<name>A0A0R3S834_HYMDI</name>
<comment type="catalytic activity">
    <reaction evidence="1">
        <text>Endonucleolytic cleavage of RNA, removing 5'-extranucleotides from tRNA precursor.</text>
        <dbReference type="EC" id="3.1.26.5"/>
    </reaction>
</comment>
<accession>A0A0R3S834</accession>
<proteinExistence type="inferred from homology"/>
<dbReference type="WBParaSite" id="HDID_0000026501-mRNA-1">
    <property type="protein sequence ID" value="HDID_0000026501-mRNA-1"/>
    <property type="gene ID" value="HDID_0000026501"/>
</dbReference>
<dbReference type="OrthoDB" id="46913at2759"/>
<dbReference type="Proteomes" id="UP000274504">
    <property type="component" value="Unassembled WGS sequence"/>
</dbReference>
<dbReference type="EC" id="3.1.26.5" evidence="5"/>
<keyword evidence="7" id="KW-0540">Nuclease</keyword>
<evidence type="ECO:0000256" key="8">
    <source>
        <dbReference type="ARBA" id="ARBA00022723"/>
    </source>
</evidence>
<evidence type="ECO:0000313" key="17">
    <source>
        <dbReference type="WBParaSite" id="HDID_0000026501-mRNA-1"/>
    </source>
</evidence>
<dbReference type="GO" id="GO:0046872">
    <property type="term" value="F:metal ion binding"/>
    <property type="evidence" value="ECO:0007669"/>
    <property type="project" value="UniProtKB-KW"/>
</dbReference>
<dbReference type="Pfam" id="PF16953">
    <property type="entry name" value="PRORP"/>
    <property type="match status" value="1"/>
</dbReference>
<dbReference type="Gene3D" id="1.25.40.10">
    <property type="entry name" value="Tetratricopeptide repeat domain"/>
    <property type="match status" value="1"/>
</dbReference>
<dbReference type="EMBL" id="UYSG01000033">
    <property type="protein sequence ID" value="VDL14471.1"/>
    <property type="molecule type" value="Genomic_DNA"/>
</dbReference>
<reference evidence="17" key="1">
    <citation type="submission" date="2017-02" db="UniProtKB">
        <authorList>
            <consortium name="WormBaseParasite"/>
        </authorList>
    </citation>
    <scope>IDENTIFICATION</scope>
</reference>
<evidence type="ECO:0000256" key="9">
    <source>
        <dbReference type="ARBA" id="ARBA00022801"/>
    </source>
</evidence>
<comment type="similarity">
    <text evidence="4">Belongs to the PPR family. P subfamily.</text>
</comment>
<evidence type="ECO:0000256" key="10">
    <source>
        <dbReference type="ARBA" id="ARBA00022833"/>
    </source>
</evidence>
<gene>
    <name evidence="15" type="ORF">HDID_LOCUS266</name>
</gene>
<evidence type="ECO:0000256" key="1">
    <source>
        <dbReference type="ARBA" id="ARBA00000928"/>
    </source>
</evidence>
<comment type="subcellular location">
    <subcellularLocation>
        <location evidence="3">Mitochondrion</location>
    </subcellularLocation>
</comment>
<sequence>MLQRHCVRHFLSNSTKEFRMLKTYYNSCFIHFNANDALKSRQQIDAYFKHLDNSFLERSRLQTMQEILDLPTTDKYFKVHFWPKFISSTIINGKDKILQSLILFVLEKAEAHSTPTLISILKTLASQHRFEEFESLYILIKSRLSPTDTIAYSVDLSGALCFSPFYKEAMTYLQLSLKHNLPIVSFTHILTAAATFGPLDEAISLLHEFHSMGLKPNSEFYTTFIKRLDESDGEQLMVSLLETVRKYNYALTNFVALLIKEWFERLGWKGTMGVNLSRYVHYFLIDSARLSCPSCLKYLDKVHLDSETCNQLAEIFFNNVLKGKTSDELFLTTTPKELESFLIFLKTNKTLRFDCVIDLPNYLHSVTHRKLSKMSIEEQVGLLSDLISILHRTYHFKRICLVGKERAIVKRKQFWDVIKTLGNRTGINVQTFLVDHNNDDAFMIYMALWSGPDCYLLSIDEFRQHRYTIGPEGADLLAQWQTARQISVKNTHPLSFNDPVVCDSRIQGNMKDGWHIPYDSGEPRLSYLPPTTWLCLRPPTRLLLNNFQ</sequence>
<keyword evidence="10" id="KW-0862">Zinc</keyword>
<evidence type="ECO:0000256" key="13">
    <source>
        <dbReference type="ARBA" id="ARBA00023128"/>
    </source>
</evidence>
<dbReference type="Gene3D" id="3.40.50.11980">
    <property type="match status" value="1"/>
</dbReference>
<evidence type="ECO:0000256" key="4">
    <source>
        <dbReference type="ARBA" id="ARBA00007626"/>
    </source>
</evidence>
<keyword evidence="11" id="KW-0460">Magnesium</keyword>
<evidence type="ECO:0000256" key="7">
    <source>
        <dbReference type="ARBA" id="ARBA00022722"/>
    </source>
</evidence>
<dbReference type="GO" id="GO:0001682">
    <property type="term" value="P:tRNA 5'-leader removal"/>
    <property type="evidence" value="ECO:0007669"/>
    <property type="project" value="TreeGrafter"/>
</dbReference>
<dbReference type="PANTHER" id="PTHR13547:SF1">
    <property type="entry name" value="MITOCHONDRIAL RIBONUCLEASE P CATALYTIC SUBUNIT"/>
    <property type="match status" value="1"/>
</dbReference>
<evidence type="ECO:0000256" key="3">
    <source>
        <dbReference type="ARBA" id="ARBA00004173"/>
    </source>
</evidence>
<keyword evidence="12" id="KW-0809">Transit peptide</keyword>
<dbReference type="GO" id="GO:0097745">
    <property type="term" value="P:mitochondrial tRNA 5'-end processing"/>
    <property type="evidence" value="ECO:0007669"/>
    <property type="project" value="TreeGrafter"/>
</dbReference>
<dbReference type="PANTHER" id="PTHR13547">
    <property type="match status" value="1"/>
</dbReference>